<gene>
    <name evidence="2" type="ORF">GSM42_04640</name>
</gene>
<proteinExistence type="predicted"/>
<evidence type="ECO:0000256" key="1">
    <source>
        <dbReference type="SAM" id="Phobius"/>
    </source>
</evidence>
<keyword evidence="1" id="KW-1133">Transmembrane helix</keyword>
<name>A0A6I4VN36_9BACL</name>
<dbReference type="RefSeq" id="WP_160800363.1">
    <property type="nucleotide sequence ID" value="NZ_WUUL01000002.1"/>
</dbReference>
<feature type="transmembrane region" description="Helical" evidence="1">
    <location>
        <begin position="52"/>
        <end position="69"/>
    </location>
</feature>
<keyword evidence="3" id="KW-1185">Reference proteome</keyword>
<comment type="caution">
    <text evidence="2">The sequence shown here is derived from an EMBL/GenBank/DDBJ whole genome shotgun (WGS) entry which is preliminary data.</text>
</comment>
<feature type="transmembrane region" description="Helical" evidence="1">
    <location>
        <begin position="26"/>
        <end position="45"/>
    </location>
</feature>
<dbReference type="AlphaFoldDB" id="A0A6I4VN36"/>
<evidence type="ECO:0000313" key="2">
    <source>
        <dbReference type="EMBL" id="MXQ53029.1"/>
    </source>
</evidence>
<protein>
    <submittedName>
        <fullName evidence="2">Uncharacterized protein</fullName>
    </submittedName>
</protein>
<dbReference type="InterPro" id="IPR049746">
    <property type="entry name" value="TcpD-like_C"/>
</dbReference>
<dbReference type="Proteomes" id="UP000430692">
    <property type="component" value="Unassembled WGS sequence"/>
</dbReference>
<accession>A0A6I4VN36</accession>
<sequence length="89" mass="9685">MLLSILHHIPIYLAVDENLFQKASEWVLQQAGFVILAALVILGLQAWMNGRLMALFGGIVVAGILYLFTSDPSGGLLKQLSTAIQNIFS</sequence>
<reference evidence="2 3" key="1">
    <citation type="submission" date="2019-12" db="EMBL/GenBank/DDBJ databases">
        <title>Whole-genome analyses of novel actinobacteria.</title>
        <authorList>
            <person name="Sahin N."/>
            <person name="Saygin H."/>
        </authorList>
    </citation>
    <scope>NUCLEOTIDE SEQUENCE [LARGE SCALE GENOMIC DNA]</scope>
    <source>
        <strain evidence="2 3">KC615</strain>
    </source>
</reference>
<evidence type="ECO:0000313" key="3">
    <source>
        <dbReference type="Proteomes" id="UP000430692"/>
    </source>
</evidence>
<keyword evidence="1" id="KW-0472">Membrane</keyword>
<dbReference type="EMBL" id="WUUL01000002">
    <property type="protein sequence ID" value="MXQ53029.1"/>
    <property type="molecule type" value="Genomic_DNA"/>
</dbReference>
<dbReference type="NCBIfam" id="NF040686">
    <property type="entry name" value="TcpD_dom"/>
    <property type="match status" value="1"/>
</dbReference>
<keyword evidence="1" id="KW-0812">Transmembrane</keyword>
<organism evidence="2 3">
    <name type="scientific">Shimazuella alba</name>
    <dbReference type="NCBI Taxonomy" id="2690964"/>
    <lineage>
        <taxon>Bacteria</taxon>
        <taxon>Bacillati</taxon>
        <taxon>Bacillota</taxon>
        <taxon>Bacilli</taxon>
        <taxon>Bacillales</taxon>
        <taxon>Thermoactinomycetaceae</taxon>
        <taxon>Shimazuella</taxon>
    </lineage>
</organism>